<proteinExistence type="predicted"/>
<dbReference type="PANTHER" id="PTHR44329">
    <property type="entry name" value="SERINE/THREONINE-PROTEIN KINASE TNNI3K-RELATED"/>
    <property type="match status" value="1"/>
</dbReference>
<feature type="domain" description="Protein kinase" evidence="2">
    <location>
        <begin position="162"/>
        <end position="444"/>
    </location>
</feature>
<dbReference type="InterPro" id="IPR011009">
    <property type="entry name" value="Kinase-like_dom_sf"/>
</dbReference>
<gene>
    <name evidence="3" type="ORF">GSI_04393</name>
</gene>
<sequence length="444" mass="48709">MAPVSSDSVPKFALIETMDGEDDGLVLLTVKCVFAPQQTRIVYVAFKANYDVHDAAENKVSMWDADHDDDADRAAYHAAIDELSQTHIFPLLSGVPRDTLLWPTGGIPTFTLSTVDGSVQLSPGMLESMKDIETQWLRSLPSIDTIISDNTPSAALYDINDVVAVDYLDGGSRVAILAVLRDQPRIPYVAFYIPTVQGCVDHGYDRLAEATLYEMAFLRTIRPHPHVISPPVGYISRVHDDKRVLCGYLLKYHPGGSLDQPERIDAPIATHIKWAYQVASGLHHLHHVAHTYHGDIKLNNVVLDENGDAVIIDLEQGRANEGNAAPELHAASLVSVGDDGRLCYYTARAEKDATSAKREDEDEDGANTPLASRDRPYDIWKDTPRAIEAAEVWAFATALGPLLANVDAASAVLARCRSEDPNSRPAFGELEGFFRDLYQGQALP</sequence>
<dbReference type="GO" id="GO:0004674">
    <property type="term" value="F:protein serine/threonine kinase activity"/>
    <property type="evidence" value="ECO:0007669"/>
    <property type="project" value="TreeGrafter"/>
</dbReference>
<accession>A0A2G8SJP1</accession>
<name>A0A2G8SJP1_9APHY</name>
<comment type="caution">
    <text evidence="3">The sequence shown here is derived from an EMBL/GenBank/DDBJ whole genome shotgun (WGS) entry which is preliminary data.</text>
</comment>
<feature type="region of interest" description="Disordered" evidence="1">
    <location>
        <begin position="353"/>
        <end position="372"/>
    </location>
</feature>
<dbReference type="GO" id="GO:0005524">
    <property type="term" value="F:ATP binding"/>
    <property type="evidence" value="ECO:0007669"/>
    <property type="project" value="InterPro"/>
</dbReference>
<dbReference type="Pfam" id="PF00069">
    <property type="entry name" value="Pkinase"/>
    <property type="match status" value="1"/>
</dbReference>
<protein>
    <recommendedName>
        <fullName evidence="2">Protein kinase domain-containing protein</fullName>
    </recommendedName>
</protein>
<dbReference type="EMBL" id="AYKW01000007">
    <property type="protein sequence ID" value="PIL33768.1"/>
    <property type="molecule type" value="Genomic_DNA"/>
</dbReference>
<dbReference type="STRING" id="1077348.A0A2G8SJP1"/>
<dbReference type="OrthoDB" id="3359770at2759"/>
<dbReference type="SUPFAM" id="SSF56112">
    <property type="entry name" value="Protein kinase-like (PK-like)"/>
    <property type="match status" value="1"/>
</dbReference>
<dbReference type="Proteomes" id="UP000230002">
    <property type="component" value="Unassembled WGS sequence"/>
</dbReference>
<evidence type="ECO:0000313" key="3">
    <source>
        <dbReference type="EMBL" id="PIL33768.1"/>
    </source>
</evidence>
<organism evidence="3 4">
    <name type="scientific">Ganoderma sinense ZZ0214-1</name>
    <dbReference type="NCBI Taxonomy" id="1077348"/>
    <lineage>
        <taxon>Eukaryota</taxon>
        <taxon>Fungi</taxon>
        <taxon>Dikarya</taxon>
        <taxon>Basidiomycota</taxon>
        <taxon>Agaricomycotina</taxon>
        <taxon>Agaricomycetes</taxon>
        <taxon>Polyporales</taxon>
        <taxon>Polyporaceae</taxon>
        <taxon>Ganoderma</taxon>
    </lineage>
</organism>
<dbReference type="PROSITE" id="PS50011">
    <property type="entry name" value="PROTEIN_KINASE_DOM"/>
    <property type="match status" value="1"/>
</dbReference>
<keyword evidence="4" id="KW-1185">Reference proteome</keyword>
<evidence type="ECO:0000313" key="4">
    <source>
        <dbReference type="Proteomes" id="UP000230002"/>
    </source>
</evidence>
<dbReference type="InterPro" id="IPR051681">
    <property type="entry name" value="Ser/Thr_Kinases-Pseudokinases"/>
</dbReference>
<dbReference type="AlphaFoldDB" id="A0A2G8SJP1"/>
<evidence type="ECO:0000259" key="2">
    <source>
        <dbReference type="PROSITE" id="PS50011"/>
    </source>
</evidence>
<evidence type="ECO:0000256" key="1">
    <source>
        <dbReference type="SAM" id="MobiDB-lite"/>
    </source>
</evidence>
<dbReference type="InterPro" id="IPR000719">
    <property type="entry name" value="Prot_kinase_dom"/>
</dbReference>
<dbReference type="Gene3D" id="1.10.510.10">
    <property type="entry name" value="Transferase(Phosphotransferase) domain 1"/>
    <property type="match status" value="1"/>
</dbReference>
<reference evidence="3 4" key="1">
    <citation type="journal article" date="2015" name="Sci. Rep.">
        <title>Chromosome-level genome map provides insights into diverse defense mechanisms in the medicinal fungus Ganoderma sinense.</title>
        <authorList>
            <person name="Zhu Y."/>
            <person name="Xu J."/>
            <person name="Sun C."/>
            <person name="Zhou S."/>
            <person name="Xu H."/>
            <person name="Nelson D.R."/>
            <person name="Qian J."/>
            <person name="Song J."/>
            <person name="Luo H."/>
            <person name="Xiang L."/>
            <person name="Li Y."/>
            <person name="Xu Z."/>
            <person name="Ji A."/>
            <person name="Wang L."/>
            <person name="Lu S."/>
            <person name="Hayward A."/>
            <person name="Sun W."/>
            <person name="Li X."/>
            <person name="Schwartz D.C."/>
            <person name="Wang Y."/>
            <person name="Chen S."/>
        </authorList>
    </citation>
    <scope>NUCLEOTIDE SEQUENCE [LARGE SCALE GENOMIC DNA]</scope>
    <source>
        <strain evidence="3 4">ZZ0214-1</strain>
    </source>
</reference>